<dbReference type="Proteomes" id="UP001642464">
    <property type="component" value="Unassembled WGS sequence"/>
</dbReference>
<dbReference type="PROSITE" id="PS51257">
    <property type="entry name" value="PROKAR_LIPOPROTEIN"/>
    <property type="match status" value="1"/>
</dbReference>
<dbReference type="EMBL" id="CAXAMM010017947">
    <property type="protein sequence ID" value="CAK9042417.1"/>
    <property type="molecule type" value="Genomic_DNA"/>
</dbReference>
<sequence length="392" mass="43024">MFRSLGRSLQLLQRASGSAIIFGAGYGCCWAQGREESVEKLATWGAAASFAYSLRGLRYLSRALPNEAEWPRQKLQEVETMELHWLCGLIDHCKENGLDSPILQQLLLFMLCEHAEADPYGLAVQGLQRGKSSSRTKWLPLSTSFSRPLPQELAQRIEDAAKGSCEPTDSPPPSHLLPIFSSALASLLTVPGSKKLREDLGPKGALQVAKSAVIATSWIASDTPGQARQGLQPEEKDQVSSELSTVWKALCKSTAAGAHRPSEWRQLQARLDGFKDQLPKEVRPSVEAFAMKGVGGSGQVRRLLDCLSWAALGFFFLALSSEDGLGLVRFHVVPQAWQSMVKDMLQQRALRVEELLAKHDLPPPPPEPVQSIGWDSMTEYLQGPLFRGNGQT</sequence>
<accession>A0ABP0LT49</accession>
<comment type="caution">
    <text evidence="1">The sequence shown here is derived from an EMBL/GenBank/DDBJ whole genome shotgun (WGS) entry which is preliminary data.</text>
</comment>
<evidence type="ECO:0008006" key="3">
    <source>
        <dbReference type="Google" id="ProtNLM"/>
    </source>
</evidence>
<keyword evidence="2" id="KW-1185">Reference proteome</keyword>
<organism evidence="1 2">
    <name type="scientific">Durusdinium trenchii</name>
    <dbReference type="NCBI Taxonomy" id="1381693"/>
    <lineage>
        <taxon>Eukaryota</taxon>
        <taxon>Sar</taxon>
        <taxon>Alveolata</taxon>
        <taxon>Dinophyceae</taxon>
        <taxon>Suessiales</taxon>
        <taxon>Symbiodiniaceae</taxon>
        <taxon>Durusdinium</taxon>
    </lineage>
</organism>
<evidence type="ECO:0000313" key="2">
    <source>
        <dbReference type="Proteomes" id="UP001642464"/>
    </source>
</evidence>
<evidence type="ECO:0000313" key="1">
    <source>
        <dbReference type="EMBL" id="CAK9042417.1"/>
    </source>
</evidence>
<protein>
    <recommendedName>
        <fullName evidence="3">Ubiquinone biosynthesis protein</fullName>
    </recommendedName>
</protein>
<name>A0ABP0LT49_9DINO</name>
<proteinExistence type="predicted"/>
<reference evidence="1 2" key="1">
    <citation type="submission" date="2024-02" db="EMBL/GenBank/DDBJ databases">
        <authorList>
            <person name="Chen Y."/>
            <person name="Shah S."/>
            <person name="Dougan E. K."/>
            <person name="Thang M."/>
            <person name="Chan C."/>
        </authorList>
    </citation>
    <scope>NUCLEOTIDE SEQUENCE [LARGE SCALE GENOMIC DNA]</scope>
</reference>
<gene>
    <name evidence="1" type="ORF">SCF082_LOCUS24409</name>
</gene>